<keyword evidence="2 3" id="KW-0732">Signal</keyword>
<feature type="domain" description="Leucine-binding protein" evidence="4">
    <location>
        <begin position="55"/>
        <end position="356"/>
    </location>
</feature>
<comment type="similarity">
    <text evidence="1">Belongs to the leucine-binding protein family.</text>
</comment>
<feature type="chain" id="PRO_5038502659" evidence="3">
    <location>
        <begin position="21"/>
        <end position="397"/>
    </location>
</feature>
<dbReference type="SUPFAM" id="SSF53822">
    <property type="entry name" value="Periplasmic binding protein-like I"/>
    <property type="match status" value="1"/>
</dbReference>
<dbReference type="CDD" id="cd06342">
    <property type="entry name" value="PBP1_ABC_LIVBP-like"/>
    <property type="match status" value="1"/>
</dbReference>
<dbReference type="OrthoDB" id="9772589at2"/>
<proteinExistence type="inferred from homology"/>
<dbReference type="PANTHER" id="PTHR47151">
    <property type="entry name" value="LEU/ILE/VAL-BINDING ABC TRANSPORTER SUBUNIT"/>
    <property type="match status" value="1"/>
</dbReference>
<name>A0A4Q7L5Z7_9PSEU</name>
<evidence type="ECO:0000256" key="2">
    <source>
        <dbReference type="ARBA" id="ARBA00022729"/>
    </source>
</evidence>
<evidence type="ECO:0000259" key="4">
    <source>
        <dbReference type="Pfam" id="PF13458"/>
    </source>
</evidence>
<evidence type="ECO:0000256" key="1">
    <source>
        <dbReference type="ARBA" id="ARBA00010062"/>
    </source>
</evidence>
<dbReference type="EMBL" id="SGWQ01000001">
    <property type="protein sequence ID" value="RZS45089.1"/>
    <property type="molecule type" value="Genomic_DNA"/>
</dbReference>
<feature type="signal peptide" evidence="3">
    <location>
        <begin position="1"/>
        <end position="20"/>
    </location>
</feature>
<gene>
    <name evidence="5" type="ORF">EV193_101975</name>
</gene>
<sequence>MVKTPSLLVSVIAVVGVVAAGCTDEVSGSATAVDVPVTTTQAPPTEGGGAVCRARIGFLGALSGQFAAVAMPALNGAKLAVEKFRKRKPDCAVDLVMLDTQGDAAKAVPMATRIVPDRDVVGVIGGAFSGESKAIMPILASSGVPMISPSATATELTASGRVPVFHRVLASDEAQAAAAGRYLKDVARAAKVFVVNDSGQYGTALADKVKSVVGPALVGTDTVQQGQRGFPGTIAKITATAPDAVFFAGIYTEAGPLLRELRAASSTAKFVAGDGVYDAQFATLAGPAAQGAVITCSCAPAERTKGVFADEYLSRYGTPAGMFAAEGFDAATVFLDAIESGRRNREDVLRFVKTYDKPGVARHLKFDGDGDLDPSVTTVWTYLVTAGRFVPDQEVRP</sequence>
<dbReference type="PANTHER" id="PTHR47151:SF2">
    <property type="entry name" value="AMINO ACID BINDING PROTEIN"/>
    <property type="match status" value="1"/>
</dbReference>
<evidence type="ECO:0000256" key="3">
    <source>
        <dbReference type="SAM" id="SignalP"/>
    </source>
</evidence>
<dbReference type="AlphaFoldDB" id="A0A4Q7L5Z7"/>
<organism evidence="5 6">
    <name type="scientific">Herbihabitans rhizosphaerae</name>
    <dbReference type="NCBI Taxonomy" id="1872711"/>
    <lineage>
        <taxon>Bacteria</taxon>
        <taxon>Bacillati</taxon>
        <taxon>Actinomycetota</taxon>
        <taxon>Actinomycetes</taxon>
        <taxon>Pseudonocardiales</taxon>
        <taxon>Pseudonocardiaceae</taxon>
        <taxon>Herbihabitans</taxon>
    </lineage>
</organism>
<dbReference type="Pfam" id="PF13458">
    <property type="entry name" value="Peripla_BP_6"/>
    <property type="match status" value="1"/>
</dbReference>
<keyword evidence="6" id="KW-1185">Reference proteome</keyword>
<evidence type="ECO:0000313" key="5">
    <source>
        <dbReference type="EMBL" id="RZS45089.1"/>
    </source>
</evidence>
<protein>
    <submittedName>
        <fullName evidence="5">Amino acid/amide ABC transporter substrate-binding protein (HAAT family)</fullName>
    </submittedName>
</protein>
<dbReference type="Proteomes" id="UP000294257">
    <property type="component" value="Unassembled WGS sequence"/>
</dbReference>
<dbReference type="InterPro" id="IPR028081">
    <property type="entry name" value="Leu-bd"/>
</dbReference>
<dbReference type="Gene3D" id="3.40.50.2300">
    <property type="match status" value="2"/>
</dbReference>
<dbReference type="RefSeq" id="WP_130342674.1">
    <property type="nucleotide sequence ID" value="NZ_SGWQ01000001.1"/>
</dbReference>
<evidence type="ECO:0000313" key="6">
    <source>
        <dbReference type="Proteomes" id="UP000294257"/>
    </source>
</evidence>
<dbReference type="PROSITE" id="PS51257">
    <property type="entry name" value="PROKAR_LIPOPROTEIN"/>
    <property type="match status" value="1"/>
</dbReference>
<comment type="caution">
    <text evidence="5">The sequence shown here is derived from an EMBL/GenBank/DDBJ whole genome shotgun (WGS) entry which is preliminary data.</text>
</comment>
<accession>A0A4Q7L5Z7</accession>
<reference evidence="5 6" key="1">
    <citation type="submission" date="2019-02" db="EMBL/GenBank/DDBJ databases">
        <title>Genomic Encyclopedia of Type Strains, Phase IV (KMG-IV): sequencing the most valuable type-strain genomes for metagenomic binning, comparative biology and taxonomic classification.</title>
        <authorList>
            <person name="Goeker M."/>
        </authorList>
    </citation>
    <scope>NUCLEOTIDE SEQUENCE [LARGE SCALE GENOMIC DNA]</scope>
    <source>
        <strain evidence="5 6">DSM 101727</strain>
    </source>
</reference>
<dbReference type="InterPro" id="IPR028082">
    <property type="entry name" value="Peripla_BP_I"/>
</dbReference>